<dbReference type="PANTHER" id="PTHR43401">
    <property type="entry name" value="L-THREONINE 3-DEHYDROGENASE"/>
    <property type="match status" value="1"/>
</dbReference>
<dbReference type="NCBIfam" id="NF003808">
    <property type="entry name" value="PRK05396.1"/>
    <property type="match status" value="1"/>
</dbReference>
<dbReference type="Gene3D" id="3.40.50.720">
    <property type="entry name" value="NAD(P)-binding Rossmann-like Domain"/>
    <property type="match status" value="1"/>
</dbReference>
<dbReference type="InterPro" id="IPR004627">
    <property type="entry name" value="L-Threonine_3-DHase"/>
</dbReference>
<evidence type="ECO:0000256" key="3">
    <source>
        <dbReference type="ARBA" id="ARBA00022833"/>
    </source>
</evidence>
<feature type="binding site" evidence="6">
    <location>
        <begin position="267"/>
        <end position="269"/>
    </location>
    <ligand>
        <name>NAD(+)</name>
        <dbReference type="ChEBI" id="CHEBI:57540"/>
    </ligand>
</feature>
<dbReference type="SUPFAM" id="SSF50129">
    <property type="entry name" value="GroES-like"/>
    <property type="match status" value="1"/>
</dbReference>
<dbReference type="HOGENOM" id="CLU_026673_11_0_9"/>
<dbReference type="eggNOG" id="COG1063">
    <property type="taxonomic scope" value="Bacteria"/>
</dbReference>
<dbReference type="InterPro" id="IPR013154">
    <property type="entry name" value="ADH-like_N"/>
</dbReference>
<feature type="site" description="Important for catalytic activity for the proton relay mechanism but does not participate directly in the coordination of zinc atom" evidence="6">
    <location>
        <position position="153"/>
    </location>
</feature>
<dbReference type="HAMAP" id="MF_00627">
    <property type="entry name" value="Thr_dehydrog"/>
    <property type="match status" value="1"/>
</dbReference>
<dbReference type="InterPro" id="IPR020843">
    <property type="entry name" value="ER"/>
</dbReference>
<dbReference type="PROSITE" id="PS00059">
    <property type="entry name" value="ADH_ZINC"/>
    <property type="match status" value="1"/>
</dbReference>
<dbReference type="OrthoDB" id="9770238at2"/>
<dbReference type="InterPro" id="IPR013149">
    <property type="entry name" value="ADH-like_C"/>
</dbReference>
<dbReference type="NCBIfam" id="TIGR00692">
    <property type="entry name" value="tdh"/>
    <property type="match status" value="1"/>
</dbReference>
<sequence>MNKKSMRAIVKEKRGYGASLKEVPIPQIGDLDVLIQVKATSICGTDVHIYTWDEWSESRVNPPYVFGHEFAGVVVEKGKLVNNVEVGDHVSAETHIVCGHCPQCLTGQAHICANTEIIGVDRDGCFAEYVALPAENMWKNDPSLPFEVASIQEPMGNAVHTVLSGDVAGKTVAIIGCGPIGIMAVGIAKAAGASQVIAFDLNEYRLQLAKKMGATTVVNAGDEDVLNIASQLTKGYGVDVVCEMSGHPIAMNQGFKMVTNGGRVAILSLPVKPVEIDVTNDIVFKGVTVKGITGRRMYETWQQVSGLLSSGQVDVTPMITHHFSLEDYEKGFDLMLQGKCGKVVLHP</sequence>
<evidence type="ECO:0000313" key="9">
    <source>
        <dbReference type="EMBL" id="ADU30680.1"/>
    </source>
</evidence>
<feature type="binding site" evidence="6">
    <location>
        <position position="101"/>
    </location>
    <ligand>
        <name>Zn(2+)</name>
        <dbReference type="ChEBI" id="CHEBI:29105"/>
        <label>2</label>
    </ligand>
</feature>
<keyword evidence="3 6" id="KW-0862">Zinc</keyword>
<keyword evidence="1 6" id="KW-0963">Cytoplasm</keyword>
<comment type="pathway">
    <text evidence="6">Amino-acid degradation; L-threonine degradation via oxydo-reductase pathway; glycine from L-threonine: step 1/2.</text>
</comment>
<dbReference type="RefSeq" id="WP_013489014.1">
    <property type="nucleotide sequence ID" value="NC_014829.1"/>
</dbReference>
<keyword evidence="5 6" id="KW-0520">NAD</keyword>
<evidence type="ECO:0000259" key="8">
    <source>
        <dbReference type="SMART" id="SM00829"/>
    </source>
</evidence>
<feature type="binding site" evidence="6">
    <location>
        <position position="180"/>
    </location>
    <ligand>
        <name>NAD(+)</name>
        <dbReference type="ChEBI" id="CHEBI:57540"/>
    </ligand>
</feature>
<feature type="binding site" evidence="6">
    <location>
        <position position="68"/>
    </location>
    <ligand>
        <name>Zn(2+)</name>
        <dbReference type="ChEBI" id="CHEBI:29105"/>
        <label>1</label>
        <note>catalytic</note>
    </ligand>
</feature>
<dbReference type="InterPro" id="IPR036291">
    <property type="entry name" value="NAD(P)-bd_dom_sf"/>
</dbReference>
<dbReference type="GO" id="GO:0008270">
    <property type="term" value="F:zinc ion binding"/>
    <property type="evidence" value="ECO:0007669"/>
    <property type="project" value="UniProtKB-UniRule"/>
</dbReference>
<feature type="active site" description="Charge relay system" evidence="6">
    <location>
        <position position="45"/>
    </location>
</feature>
<feature type="binding site" evidence="6">
    <location>
        <position position="112"/>
    </location>
    <ligand>
        <name>Zn(2+)</name>
        <dbReference type="ChEBI" id="CHEBI:29105"/>
        <label>2</label>
    </ligand>
</feature>
<comment type="subcellular location">
    <subcellularLocation>
        <location evidence="6">Cytoplasm</location>
    </subcellularLocation>
</comment>
<feature type="binding site" evidence="6">
    <location>
        <position position="205"/>
    </location>
    <ligand>
        <name>NAD(+)</name>
        <dbReference type="ChEBI" id="CHEBI:57540"/>
    </ligand>
</feature>
<evidence type="ECO:0000313" key="10">
    <source>
        <dbReference type="Proteomes" id="UP000001401"/>
    </source>
</evidence>
<proteinExistence type="inferred from homology"/>
<dbReference type="SUPFAM" id="SSF51735">
    <property type="entry name" value="NAD(P)-binding Rossmann-fold domains"/>
    <property type="match status" value="1"/>
</dbReference>
<evidence type="ECO:0000256" key="6">
    <source>
        <dbReference type="HAMAP-Rule" id="MF_00627"/>
    </source>
</evidence>
<dbReference type="CDD" id="cd05281">
    <property type="entry name" value="TDH"/>
    <property type="match status" value="1"/>
</dbReference>
<dbReference type="InterPro" id="IPR011032">
    <property type="entry name" value="GroES-like_sf"/>
</dbReference>
<feature type="binding site" evidence="6">
    <location>
        <position position="43"/>
    </location>
    <ligand>
        <name>Zn(2+)</name>
        <dbReference type="ChEBI" id="CHEBI:29105"/>
        <label>1</label>
        <note>catalytic</note>
    </ligand>
</feature>
<dbReference type="InterPro" id="IPR002328">
    <property type="entry name" value="ADH_Zn_CS"/>
</dbReference>
<keyword evidence="4 6" id="KW-0560">Oxidoreductase</keyword>
<evidence type="ECO:0000256" key="5">
    <source>
        <dbReference type="ARBA" id="ARBA00023027"/>
    </source>
</evidence>
<feature type="binding site" evidence="6">
    <location>
        <position position="69"/>
    </location>
    <ligand>
        <name>Zn(2+)</name>
        <dbReference type="ChEBI" id="CHEBI:29105"/>
        <label>1</label>
        <note>catalytic</note>
    </ligand>
</feature>
<dbReference type="UniPathway" id="UPA00046">
    <property type="reaction ID" value="UER00505"/>
</dbReference>
<dbReference type="Gene3D" id="3.90.180.10">
    <property type="entry name" value="Medium-chain alcohol dehydrogenases, catalytic domain"/>
    <property type="match status" value="1"/>
</dbReference>
<feature type="binding site" evidence="6">
    <location>
        <position position="200"/>
    </location>
    <ligand>
        <name>NAD(+)</name>
        <dbReference type="ChEBI" id="CHEBI:57540"/>
    </ligand>
</feature>
<comment type="cofactor">
    <cofactor evidence="6">
        <name>Zn(2+)</name>
        <dbReference type="ChEBI" id="CHEBI:29105"/>
    </cofactor>
    <text evidence="6">Binds 2 Zn(2+) ions per subunit.</text>
</comment>
<keyword evidence="2 6" id="KW-0479">Metal-binding</keyword>
<name>E6TS26_EVAC2</name>
<dbReference type="EMBL" id="CP002394">
    <property type="protein sequence ID" value="ADU30680.1"/>
    <property type="molecule type" value="Genomic_DNA"/>
</dbReference>
<accession>E6TS26</accession>
<dbReference type="GO" id="GO:0005737">
    <property type="term" value="C:cytoplasm"/>
    <property type="evidence" value="ECO:0007669"/>
    <property type="project" value="UniProtKB-SubCell"/>
</dbReference>
<feature type="active site" description="Charge relay system" evidence="6">
    <location>
        <position position="48"/>
    </location>
</feature>
<dbReference type="EC" id="1.1.1.103" evidence="6 7"/>
<organism evidence="9 10">
    <name type="scientific">Evansella cellulosilytica (strain ATCC 21833 / DSM 2522 / FERM P-1141 / JCM 9156 / N-4)</name>
    <name type="common">Bacillus cellulosilyticus</name>
    <dbReference type="NCBI Taxonomy" id="649639"/>
    <lineage>
        <taxon>Bacteria</taxon>
        <taxon>Bacillati</taxon>
        <taxon>Bacillota</taxon>
        <taxon>Bacilli</taxon>
        <taxon>Bacillales</taxon>
        <taxon>Bacillaceae</taxon>
        <taxon>Evansella</taxon>
    </lineage>
</organism>
<dbReference type="STRING" id="649639.Bcell_2423"/>
<comment type="similarity">
    <text evidence="6">Belongs to the zinc-containing alcohol dehydrogenase family.</text>
</comment>
<dbReference type="KEGG" id="bco:Bcell_2423"/>
<dbReference type="GO" id="GO:0019518">
    <property type="term" value="P:L-threonine catabolic process to glycine"/>
    <property type="evidence" value="ECO:0007669"/>
    <property type="project" value="UniProtKB-UniPathway"/>
</dbReference>
<comment type="function">
    <text evidence="6">Catalyzes the NAD(+)-dependent oxidation of L-threonine to 2-amino-3-ketobutyrate.</text>
</comment>
<dbReference type="AlphaFoldDB" id="E6TS26"/>
<dbReference type="Proteomes" id="UP000001401">
    <property type="component" value="Chromosome"/>
</dbReference>
<gene>
    <name evidence="6" type="primary">tdh</name>
    <name evidence="9" type="ordered locus">Bcell_2423</name>
</gene>
<feature type="domain" description="Enoyl reductase (ER)" evidence="8">
    <location>
        <begin position="17"/>
        <end position="345"/>
    </location>
</feature>
<evidence type="ECO:0000256" key="7">
    <source>
        <dbReference type="NCBIfam" id="TIGR00692"/>
    </source>
</evidence>
<dbReference type="GO" id="GO:0008743">
    <property type="term" value="F:L-threonine 3-dehydrogenase activity"/>
    <property type="evidence" value="ECO:0007669"/>
    <property type="project" value="UniProtKB-UniRule"/>
</dbReference>
<comment type="subunit">
    <text evidence="6">Homotetramer.</text>
</comment>
<feature type="binding site" evidence="6">
    <location>
        <position position="98"/>
    </location>
    <ligand>
        <name>Zn(2+)</name>
        <dbReference type="ChEBI" id="CHEBI:29105"/>
        <label>2</label>
    </ligand>
</feature>
<evidence type="ECO:0000256" key="1">
    <source>
        <dbReference type="ARBA" id="ARBA00022490"/>
    </source>
</evidence>
<feature type="binding site" evidence="6">
    <location>
        <begin position="292"/>
        <end position="293"/>
    </location>
    <ligand>
        <name>NAD(+)</name>
        <dbReference type="ChEBI" id="CHEBI:57540"/>
    </ligand>
</feature>
<dbReference type="Pfam" id="PF00107">
    <property type="entry name" value="ADH_zinc_N"/>
    <property type="match status" value="1"/>
</dbReference>
<feature type="binding site" evidence="6">
    <location>
        <position position="104"/>
    </location>
    <ligand>
        <name>Zn(2+)</name>
        <dbReference type="ChEBI" id="CHEBI:29105"/>
        <label>2</label>
    </ligand>
</feature>
<evidence type="ECO:0000256" key="2">
    <source>
        <dbReference type="ARBA" id="ARBA00022723"/>
    </source>
</evidence>
<dbReference type="PANTHER" id="PTHR43401:SF2">
    <property type="entry name" value="L-THREONINE 3-DEHYDROGENASE"/>
    <property type="match status" value="1"/>
</dbReference>
<dbReference type="Pfam" id="PF08240">
    <property type="entry name" value="ADH_N"/>
    <property type="match status" value="1"/>
</dbReference>
<evidence type="ECO:0000256" key="4">
    <source>
        <dbReference type="ARBA" id="ARBA00023002"/>
    </source>
</evidence>
<reference evidence="9 10" key="1">
    <citation type="submission" date="2010-12" db="EMBL/GenBank/DDBJ databases">
        <title>Complete sequence of Bacillus cellulosilyticus DSM 2522.</title>
        <authorList>
            <consortium name="US DOE Joint Genome Institute"/>
            <person name="Lucas S."/>
            <person name="Copeland A."/>
            <person name="Lapidus A."/>
            <person name="Cheng J.-F."/>
            <person name="Bruce D."/>
            <person name="Goodwin L."/>
            <person name="Pitluck S."/>
            <person name="Chertkov O."/>
            <person name="Detter J.C."/>
            <person name="Han C."/>
            <person name="Tapia R."/>
            <person name="Land M."/>
            <person name="Hauser L."/>
            <person name="Jeffries C."/>
            <person name="Kyrpides N."/>
            <person name="Ivanova N."/>
            <person name="Mikhailova N."/>
            <person name="Brumm P."/>
            <person name="Mead D."/>
            <person name="Woyke T."/>
        </authorList>
    </citation>
    <scope>NUCLEOTIDE SEQUENCE [LARGE SCALE GENOMIC DNA]</scope>
    <source>
        <strain evidence="10">ATCC 21833 / DSM 2522 / FERM P-1141 / JCM 9156 / N-4</strain>
    </source>
</reference>
<keyword evidence="10" id="KW-1185">Reference proteome</keyword>
<dbReference type="SMART" id="SM00829">
    <property type="entry name" value="PKS_ER"/>
    <property type="match status" value="1"/>
</dbReference>
<comment type="catalytic activity">
    <reaction evidence="6">
        <text>L-threonine + NAD(+) = (2S)-2-amino-3-oxobutanoate + NADH + H(+)</text>
        <dbReference type="Rhea" id="RHEA:13161"/>
        <dbReference type="ChEBI" id="CHEBI:15378"/>
        <dbReference type="ChEBI" id="CHEBI:57540"/>
        <dbReference type="ChEBI" id="CHEBI:57926"/>
        <dbReference type="ChEBI" id="CHEBI:57945"/>
        <dbReference type="ChEBI" id="CHEBI:78948"/>
        <dbReference type="EC" id="1.1.1.103"/>
    </reaction>
</comment>
<dbReference type="InterPro" id="IPR050129">
    <property type="entry name" value="Zn_alcohol_dh"/>
</dbReference>
<protein>
    <recommendedName>
        <fullName evidence="6 7">L-threonine 3-dehydrogenase</fullName>
        <shortName evidence="6">TDH</shortName>
        <ecNumber evidence="6 7">1.1.1.103</ecNumber>
    </recommendedName>
</protein>